<evidence type="ECO:0000256" key="4">
    <source>
        <dbReference type="ARBA" id="ARBA00023128"/>
    </source>
</evidence>
<dbReference type="PANTHER" id="PTHR21183">
    <property type="entry name" value="RIBOSOMAL PROTEIN L47, MITOCHONDRIAL-RELATED"/>
    <property type="match status" value="1"/>
</dbReference>
<dbReference type="GO" id="GO:0032543">
    <property type="term" value="P:mitochondrial translation"/>
    <property type="evidence" value="ECO:0007669"/>
    <property type="project" value="TreeGrafter"/>
</dbReference>
<keyword evidence="3" id="KW-0689">Ribosomal protein</keyword>
<gene>
    <name evidence="9" type="ORF">WALSEDRAFT_59979</name>
</gene>
<evidence type="ECO:0000256" key="8">
    <source>
        <dbReference type="SAM" id="MobiDB-lite"/>
    </source>
</evidence>
<dbReference type="InParanoid" id="I4YE71"/>
<feature type="compositionally biased region" description="Polar residues" evidence="8">
    <location>
        <begin position="101"/>
        <end position="112"/>
    </location>
</feature>
<dbReference type="AlphaFoldDB" id="I4YE71"/>
<dbReference type="KEGG" id="wse:WALSEDRAFT_59979"/>
<keyword evidence="5" id="KW-0687">Ribonucleoprotein</keyword>
<dbReference type="OMA" id="QVNPNHG"/>
<dbReference type="Proteomes" id="UP000005242">
    <property type="component" value="Unassembled WGS sequence"/>
</dbReference>
<dbReference type="Pfam" id="PF06984">
    <property type="entry name" value="MRP-L47"/>
    <property type="match status" value="1"/>
</dbReference>
<comment type="similarity">
    <text evidence="2">Belongs to the universal ribosomal protein uL29 family.</text>
</comment>
<dbReference type="Gene3D" id="6.10.330.20">
    <property type="match status" value="1"/>
</dbReference>
<dbReference type="FunCoup" id="I4YE71">
    <property type="interactions" value="34"/>
</dbReference>
<reference evidence="9 10" key="1">
    <citation type="journal article" date="2012" name="Fungal Genet. Biol.">
        <title>The genome of the xerotolerant mold Wallemia sebi reveals adaptations to osmotic stress and suggests cryptic sexual reproduction.</title>
        <authorList>
            <person name="Padamsee M."/>
            <person name="Kumar T.K.A."/>
            <person name="Riley R."/>
            <person name="Binder M."/>
            <person name="Boyd A."/>
            <person name="Calvo A.M."/>
            <person name="Furukawa K."/>
            <person name="Hesse C."/>
            <person name="Hohmann S."/>
            <person name="James T.Y."/>
            <person name="LaButti K."/>
            <person name="Lapidus A."/>
            <person name="Lindquist E."/>
            <person name="Lucas S."/>
            <person name="Miller K."/>
            <person name="Shantappa S."/>
            <person name="Grigoriev I.V."/>
            <person name="Hibbett D.S."/>
            <person name="McLaughlin D.J."/>
            <person name="Spatafora J.W."/>
            <person name="Aime M.C."/>
        </authorList>
    </citation>
    <scope>NUCLEOTIDE SEQUENCE [LARGE SCALE GENOMIC DNA]</scope>
    <source>
        <strain evidence="10">ATCC MYA-4683 / CBS 633.66</strain>
    </source>
</reference>
<proteinExistence type="inferred from homology"/>
<feature type="region of interest" description="Disordered" evidence="8">
    <location>
        <begin position="20"/>
        <end position="62"/>
    </location>
</feature>
<dbReference type="STRING" id="671144.I4YE71"/>
<dbReference type="eggNOG" id="KOG3331">
    <property type="taxonomic scope" value="Eukaryota"/>
</dbReference>
<dbReference type="InterPro" id="IPR010729">
    <property type="entry name" value="Ribosomal_uL29_mit"/>
</dbReference>
<dbReference type="OrthoDB" id="270763at2759"/>
<dbReference type="PANTHER" id="PTHR21183:SF18">
    <property type="entry name" value="LARGE RIBOSOMAL SUBUNIT PROTEIN UL29M"/>
    <property type="match status" value="1"/>
</dbReference>
<keyword evidence="4" id="KW-0496">Mitochondrion</keyword>
<feature type="compositionally biased region" description="Basic and acidic residues" evidence="8">
    <location>
        <begin position="45"/>
        <end position="56"/>
    </location>
</feature>
<dbReference type="GeneID" id="18473665"/>
<feature type="compositionally biased region" description="Low complexity" evidence="8">
    <location>
        <begin position="28"/>
        <end position="43"/>
    </location>
</feature>
<evidence type="ECO:0000256" key="1">
    <source>
        <dbReference type="ARBA" id="ARBA00004173"/>
    </source>
</evidence>
<dbReference type="RefSeq" id="XP_006957526.1">
    <property type="nucleotide sequence ID" value="XM_006957464.1"/>
</dbReference>
<evidence type="ECO:0000256" key="2">
    <source>
        <dbReference type="ARBA" id="ARBA00009254"/>
    </source>
</evidence>
<comment type="subcellular location">
    <subcellularLocation>
        <location evidence="1">Mitochondrion</location>
    </subcellularLocation>
</comment>
<feature type="region of interest" description="Disordered" evidence="8">
    <location>
        <begin position="89"/>
        <end position="112"/>
    </location>
</feature>
<dbReference type="EMBL" id="JH668228">
    <property type="protein sequence ID" value="EIM22263.1"/>
    <property type="molecule type" value="Genomic_DNA"/>
</dbReference>
<accession>I4YE71</accession>
<evidence type="ECO:0000313" key="9">
    <source>
        <dbReference type="EMBL" id="EIM22263.1"/>
    </source>
</evidence>
<organism evidence="9 10">
    <name type="scientific">Wallemia mellicola (strain ATCC MYA-4683 / CBS 633.66)</name>
    <name type="common">Wallemia sebi (CBS 633.66)</name>
    <dbReference type="NCBI Taxonomy" id="671144"/>
    <lineage>
        <taxon>Eukaryota</taxon>
        <taxon>Fungi</taxon>
        <taxon>Dikarya</taxon>
        <taxon>Basidiomycota</taxon>
        <taxon>Wallemiomycotina</taxon>
        <taxon>Wallemiomycetes</taxon>
        <taxon>Wallemiales</taxon>
        <taxon>Wallemiaceae</taxon>
        <taxon>Wallemia</taxon>
    </lineage>
</organism>
<protein>
    <recommendedName>
        <fullName evidence="6">Large ribosomal subunit protein uL29m</fullName>
    </recommendedName>
    <alternativeName>
        <fullName evidence="7">54S ribosomal protein L4, mitochondrial</fullName>
    </alternativeName>
</protein>
<evidence type="ECO:0000256" key="6">
    <source>
        <dbReference type="ARBA" id="ARBA00035289"/>
    </source>
</evidence>
<dbReference type="InterPro" id="IPR038340">
    <property type="entry name" value="MRP-L47_sf"/>
</dbReference>
<dbReference type="GO" id="GO:0005762">
    <property type="term" value="C:mitochondrial large ribosomal subunit"/>
    <property type="evidence" value="ECO:0007669"/>
    <property type="project" value="TreeGrafter"/>
</dbReference>
<dbReference type="GO" id="GO:0003735">
    <property type="term" value="F:structural constituent of ribosome"/>
    <property type="evidence" value="ECO:0007669"/>
    <property type="project" value="InterPro"/>
</dbReference>
<dbReference type="HOGENOM" id="CLU_1367180_0_0_1"/>
<evidence type="ECO:0000313" key="10">
    <source>
        <dbReference type="Proteomes" id="UP000005242"/>
    </source>
</evidence>
<evidence type="ECO:0000256" key="3">
    <source>
        <dbReference type="ARBA" id="ARBA00022980"/>
    </source>
</evidence>
<evidence type="ECO:0000256" key="7">
    <source>
        <dbReference type="ARBA" id="ARBA00035399"/>
    </source>
</evidence>
<sequence length="203" mass="23569">MATTKMFRRCLSTSRVIYQQSSTPTVAQNNQSESTSQQSPSSPDISERYAPREKKLPSIFNNKVPAEKRVPVNPNHGLYAFFERRQVDNTKGEQPDGTGNGNQISSTLPTWTESQSLSSRSWRASELRLKSFEDLHTLWFILLRERNLLSTQLEESRRLGVDIQQSTRVNERRYRVRKSMSRIKFVLSERHHSIRENVSENIQ</sequence>
<name>I4YE71_WALMC</name>
<evidence type="ECO:0000256" key="5">
    <source>
        <dbReference type="ARBA" id="ARBA00023274"/>
    </source>
</evidence>
<keyword evidence="10" id="KW-1185">Reference proteome</keyword>